<keyword evidence="1" id="KW-0677">Repeat</keyword>
<comment type="caution">
    <text evidence="4">The sequence shown here is derived from an EMBL/GenBank/DDBJ whole genome shotgun (WGS) entry which is preliminary data.</text>
</comment>
<dbReference type="GO" id="GO:0016104">
    <property type="term" value="P:triterpenoid biosynthetic process"/>
    <property type="evidence" value="ECO:0007669"/>
    <property type="project" value="InterPro"/>
</dbReference>
<keyword evidence="2" id="KW-0413">Isomerase</keyword>
<evidence type="ECO:0000256" key="2">
    <source>
        <dbReference type="ARBA" id="ARBA00023235"/>
    </source>
</evidence>
<evidence type="ECO:0000259" key="3">
    <source>
        <dbReference type="Pfam" id="PF13243"/>
    </source>
</evidence>
<dbReference type="InterPro" id="IPR008930">
    <property type="entry name" value="Terpenoid_cyclase/PrenylTrfase"/>
</dbReference>
<dbReference type="AlphaFoldDB" id="A0A2G2X2D4"/>
<dbReference type="InterPro" id="IPR032696">
    <property type="entry name" value="SQ_cyclase_C"/>
</dbReference>
<dbReference type="PANTHER" id="PTHR11764">
    <property type="entry name" value="TERPENE CYCLASE/MUTASE FAMILY MEMBER"/>
    <property type="match status" value="1"/>
</dbReference>
<proteinExistence type="predicted"/>
<dbReference type="GO" id="GO:0005811">
    <property type="term" value="C:lipid droplet"/>
    <property type="evidence" value="ECO:0007669"/>
    <property type="project" value="InterPro"/>
</dbReference>
<reference evidence="5" key="2">
    <citation type="journal article" date="2017" name="J. Anim. Genet.">
        <title>Multiple reference genome sequences of hot pepper reveal the massive evolution of plant disease resistance genes by retroduplication.</title>
        <authorList>
            <person name="Kim S."/>
            <person name="Park J."/>
            <person name="Yeom S.-I."/>
            <person name="Kim Y.-M."/>
            <person name="Seo E."/>
            <person name="Kim K.-T."/>
            <person name="Kim M.-S."/>
            <person name="Lee J.M."/>
            <person name="Cheong K."/>
            <person name="Shin H.-S."/>
            <person name="Kim S.-B."/>
            <person name="Han K."/>
            <person name="Lee J."/>
            <person name="Park M."/>
            <person name="Lee H.-A."/>
            <person name="Lee H.-Y."/>
            <person name="Lee Y."/>
            <person name="Oh S."/>
            <person name="Lee J.H."/>
            <person name="Choi E."/>
            <person name="Choi E."/>
            <person name="Lee S.E."/>
            <person name="Jeon J."/>
            <person name="Kim H."/>
            <person name="Choi G."/>
            <person name="Song H."/>
            <person name="Lee J."/>
            <person name="Lee S.-C."/>
            <person name="Kwon J.-K."/>
            <person name="Lee H.-Y."/>
            <person name="Koo N."/>
            <person name="Hong Y."/>
            <person name="Kim R.W."/>
            <person name="Kang W.-H."/>
            <person name="Huh J.H."/>
            <person name="Kang B.-C."/>
            <person name="Yang T.-J."/>
            <person name="Lee Y.-H."/>
            <person name="Bennetzen J.L."/>
            <person name="Choi D."/>
        </authorList>
    </citation>
    <scope>NUCLEOTIDE SEQUENCE [LARGE SCALE GENOMIC DNA]</scope>
    <source>
        <strain evidence="5">cv. PBC81</strain>
    </source>
</reference>
<organism evidence="4 5">
    <name type="scientific">Capsicum baccatum</name>
    <name type="common">Peruvian pepper</name>
    <dbReference type="NCBI Taxonomy" id="33114"/>
    <lineage>
        <taxon>Eukaryota</taxon>
        <taxon>Viridiplantae</taxon>
        <taxon>Streptophyta</taxon>
        <taxon>Embryophyta</taxon>
        <taxon>Tracheophyta</taxon>
        <taxon>Spermatophyta</taxon>
        <taxon>Magnoliopsida</taxon>
        <taxon>eudicotyledons</taxon>
        <taxon>Gunneridae</taxon>
        <taxon>Pentapetalae</taxon>
        <taxon>asterids</taxon>
        <taxon>lamiids</taxon>
        <taxon>Solanales</taxon>
        <taxon>Solanaceae</taxon>
        <taxon>Solanoideae</taxon>
        <taxon>Capsiceae</taxon>
        <taxon>Capsicum</taxon>
    </lineage>
</organism>
<dbReference type="Pfam" id="PF13243">
    <property type="entry name" value="SQHop_cyclase_C"/>
    <property type="match status" value="1"/>
</dbReference>
<dbReference type="InterPro" id="IPR018333">
    <property type="entry name" value="Squalene_cyclase"/>
</dbReference>
<dbReference type="GO" id="GO:0042300">
    <property type="term" value="F:beta-amyrin synthase activity"/>
    <property type="evidence" value="ECO:0007669"/>
    <property type="project" value="TreeGrafter"/>
</dbReference>
<evidence type="ECO:0000313" key="5">
    <source>
        <dbReference type="Proteomes" id="UP000224567"/>
    </source>
</evidence>
<dbReference type="EMBL" id="MLFT02000003">
    <property type="protein sequence ID" value="PHT51601.1"/>
    <property type="molecule type" value="Genomic_DNA"/>
</dbReference>
<keyword evidence="5" id="KW-1185">Reference proteome</keyword>
<reference evidence="4 5" key="1">
    <citation type="journal article" date="2017" name="Genome Biol.">
        <title>New reference genome sequences of hot pepper reveal the massive evolution of plant disease-resistance genes by retroduplication.</title>
        <authorList>
            <person name="Kim S."/>
            <person name="Park J."/>
            <person name="Yeom S.I."/>
            <person name="Kim Y.M."/>
            <person name="Seo E."/>
            <person name="Kim K.T."/>
            <person name="Kim M.S."/>
            <person name="Lee J.M."/>
            <person name="Cheong K."/>
            <person name="Shin H.S."/>
            <person name="Kim S.B."/>
            <person name="Han K."/>
            <person name="Lee J."/>
            <person name="Park M."/>
            <person name="Lee H.A."/>
            <person name="Lee H.Y."/>
            <person name="Lee Y."/>
            <person name="Oh S."/>
            <person name="Lee J.H."/>
            <person name="Choi E."/>
            <person name="Choi E."/>
            <person name="Lee S.E."/>
            <person name="Jeon J."/>
            <person name="Kim H."/>
            <person name="Choi G."/>
            <person name="Song H."/>
            <person name="Lee J."/>
            <person name="Lee S.C."/>
            <person name="Kwon J.K."/>
            <person name="Lee H.Y."/>
            <person name="Koo N."/>
            <person name="Hong Y."/>
            <person name="Kim R.W."/>
            <person name="Kang W.H."/>
            <person name="Huh J.H."/>
            <person name="Kang B.C."/>
            <person name="Yang T.J."/>
            <person name="Lee Y.H."/>
            <person name="Bennetzen J.L."/>
            <person name="Choi D."/>
        </authorList>
    </citation>
    <scope>NUCLEOTIDE SEQUENCE [LARGE SCALE GENOMIC DNA]</scope>
    <source>
        <strain evidence="5">cv. PBC81</strain>
    </source>
</reference>
<dbReference type="STRING" id="33114.A0A2G2X2D4"/>
<sequence length="76" mass="8751">MGLIHSGQVDRDPRPLHRAARLLINSQMEDGGFPQQEITGAFFKNCMLHYAAHRNIFPLWGLAEYRKNVLLPLKHN</sequence>
<gene>
    <name evidence="4" type="ORF">CQW23_06063</name>
</gene>
<dbReference type="PANTHER" id="PTHR11764:SF58">
    <property type="entry name" value="BETA-AMYRIN SYNTHASE-RELATED"/>
    <property type="match status" value="1"/>
</dbReference>
<dbReference type="OrthoDB" id="1717038at2759"/>
<dbReference type="SUPFAM" id="SSF48239">
    <property type="entry name" value="Terpenoid cyclases/Protein prenyltransferases"/>
    <property type="match status" value="1"/>
</dbReference>
<protein>
    <recommendedName>
        <fullName evidence="3">Squalene cyclase C-terminal domain-containing protein</fullName>
    </recommendedName>
</protein>
<dbReference type="Gene3D" id="1.50.10.20">
    <property type="match status" value="1"/>
</dbReference>
<name>A0A2G2X2D4_CAPBA</name>
<feature type="domain" description="Squalene cyclase C-terminal" evidence="3">
    <location>
        <begin position="1"/>
        <end position="67"/>
    </location>
</feature>
<accession>A0A2G2X2D4</accession>
<evidence type="ECO:0000256" key="1">
    <source>
        <dbReference type="ARBA" id="ARBA00022737"/>
    </source>
</evidence>
<dbReference type="Proteomes" id="UP000224567">
    <property type="component" value="Unassembled WGS sequence"/>
</dbReference>
<evidence type="ECO:0000313" key="4">
    <source>
        <dbReference type="EMBL" id="PHT51601.1"/>
    </source>
</evidence>